<comment type="caution">
    <text evidence="2">The sequence shown here is derived from an EMBL/GenBank/DDBJ whole genome shotgun (WGS) entry which is preliminary data.</text>
</comment>
<proteinExistence type="predicted"/>
<sequence>MKFAVAKQSITPSRPVFMAGFGGRTHKSEGVLDDLFVKTVLLSAGRDLLIVAFDALGADRGFVRGLKRELRERFGLEEADVMLHFSHTHASLYLTGEEAEARRGNYSMGQDDWQEDSAAIDYTEDVAYYRWIRETTVALVERCYAELRPGRLKLAAGRTRAAVSRRRLTSEGVKWAPAPEAEMDDELAVLTLTDERERLQAVLFQLGCHPTAMGADNYLLSAEFVGQACARLEEALPGTVAVFLQGCAGDLKPRHSADGDRFKSCTAEQMRTAGDELAREVRRVLSGGAFAELAGPFRSALASIDLAVAPDDDEHMARLLGGAAGEYYRRAAQRTIRAEQNGTVKTKLPLYVQTWRLAERVALIALESEIPTGYSLRLKRDYPGFRLLVLGYTNGVYSYIPTRNILEEGGYEADHPFTIGFKGRFAPETEDCILDEIGRQMETVGRPPEDE</sequence>
<dbReference type="Pfam" id="PF04734">
    <property type="entry name" value="Ceramidase_alk"/>
    <property type="match status" value="1"/>
</dbReference>
<organism evidence="2 3">
    <name type="scientific">Paenibacillus hemerocallicola</name>
    <dbReference type="NCBI Taxonomy" id="1172614"/>
    <lineage>
        <taxon>Bacteria</taxon>
        <taxon>Bacillati</taxon>
        <taxon>Bacillota</taxon>
        <taxon>Bacilli</taxon>
        <taxon>Bacillales</taxon>
        <taxon>Paenibacillaceae</taxon>
        <taxon>Paenibacillus</taxon>
    </lineage>
</organism>
<reference evidence="2 3" key="1">
    <citation type="submission" date="2019-05" db="EMBL/GenBank/DDBJ databases">
        <title>We sequenced the genome of Paenibacillus hemerocallicola KCTC 33185 for further insight into its adaptation and study the phylogeny of Paenibacillus.</title>
        <authorList>
            <person name="Narsing Rao M.P."/>
        </authorList>
    </citation>
    <scope>NUCLEOTIDE SEQUENCE [LARGE SCALE GENOMIC DNA]</scope>
    <source>
        <strain evidence="2 3">KCTC 33185</strain>
    </source>
</reference>
<dbReference type="AlphaFoldDB" id="A0A5C4T3S7"/>
<evidence type="ECO:0000313" key="2">
    <source>
        <dbReference type="EMBL" id="TNJ63732.1"/>
    </source>
</evidence>
<name>A0A5C4T3S7_9BACL</name>
<dbReference type="Proteomes" id="UP000307943">
    <property type="component" value="Unassembled WGS sequence"/>
</dbReference>
<protein>
    <recommendedName>
        <fullName evidence="1">Neutral/alkaline non-lysosomal ceramidase N-terminal domain-containing protein</fullName>
    </recommendedName>
</protein>
<dbReference type="EMBL" id="VDCQ01000038">
    <property type="protein sequence ID" value="TNJ63732.1"/>
    <property type="molecule type" value="Genomic_DNA"/>
</dbReference>
<accession>A0A5C4T3S7</accession>
<feature type="domain" description="Neutral/alkaline non-lysosomal ceramidase N-terminal" evidence="1">
    <location>
        <begin position="13"/>
        <end position="270"/>
    </location>
</feature>
<keyword evidence="3" id="KW-1185">Reference proteome</keyword>
<dbReference type="InterPro" id="IPR031329">
    <property type="entry name" value="NEUT/ALK_ceramidase_N"/>
</dbReference>
<dbReference type="RefSeq" id="WP_139604744.1">
    <property type="nucleotide sequence ID" value="NZ_VDCQ01000038.1"/>
</dbReference>
<evidence type="ECO:0000313" key="3">
    <source>
        <dbReference type="Proteomes" id="UP000307943"/>
    </source>
</evidence>
<dbReference type="OrthoDB" id="622550at2"/>
<gene>
    <name evidence="2" type="ORF">FE784_23710</name>
</gene>
<evidence type="ECO:0000259" key="1">
    <source>
        <dbReference type="Pfam" id="PF04734"/>
    </source>
</evidence>